<evidence type="ECO:0000256" key="2">
    <source>
        <dbReference type="ARBA" id="ARBA00008684"/>
    </source>
</evidence>
<dbReference type="InterPro" id="IPR013210">
    <property type="entry name" value="LRR_N_plant-typ"/>
</dbReference>
<comment type="similarity">
    <text evidence="2">Belongs to the protein kinase superfamily. Ser/Thr protein kinase family.</text>
</comment>
<keyword evidence="18" id="KW-0175">Coiled coil</keyword>
<dbReference type="EC" id="2.7.11.1" evidence="3"/>
<evidence type="ECO:0000256" key="13">
    <source>
        <dbReference type="ARBA" id="ARBA00022840"/>
    </source>
</evidence>
<name>A0A7N2R3V9_QUELO</name>
<dbReference type="Pfam" id="PF08263">
    <property type="entry name" value="LRRNT_2"/>
    <property type="match status" value="1"/>
</dbReference>
<keyword evidence="5" id="KW-0723">Serine/threonine-protein kinase</keyword>
<reference evidence="22" key="2">
    <citation type="submission" date="2021-01" db="UniProtKB">
        <authorList>
            <consortium name="EnsemblPlants"/>
        </authorList>
    </citation>
    <scope>IDENTIFICATION</scope>
</reference>
<evidence type="ECO:0000256" key="8">
    <source>
        <dbReference type="ARBA" id="ARBA00022692"/>
    </source>
</evidence>
<keyword evidence="4" id="KW-1003">Cell membrane</keyword>
<dbReference type="FunFam" id="3.30.200.20:FF:000432">
    <property type="entry name" value="LRR receptor-like serine/threonine-protein kinase EFR"/>
    <property type="match status" value="1"/>
</dbReference>
<dbReference type="SMART" id="SM00369">
    <property type="entry name" value="LRR_TYP"/>
    <property type="match status" value="6"/>
</dbReference>
<dbReference type="Gramene" id="QL04p089332:mrna">
    <property type="protein sequence ID" value="QL04p089332:mrna"/>
    <property type="gene ID" value="QL04p089332"/>
</dbReference>
<evidence type="ECO:0000313" key="22">
    <source>
        <dbReference type="EnsemblPlants" id="QL04p089332:mrna"/>
    </source>
</evidence>
<dbReference type="InterPro" id="IPR051809">
    <property type="entry name" value="Plant_receptor-like_S/T_kinase"/>
</dbReference>
<evidence type="ECO:0000256" key="20">
    <source>
        <dbReference type="SAM" id="SignalP"/>
    </source>
</evidence>
<evidence type="ECO:0000259" key="21">
    <source>
        <dbReference type="PROSITE" id="PS50011"/>
    </source>
</evidence>
<dbReference type="Pfam" id="PF07714">
    <property type="entry name" value="PK_Tyr_Ser-Thr"/>
    <property type="match status" value="1"/>
</dbReference>
<dbReference type="FunFam" id="3.80.10.10:FF:000383">
    <property type="entry name" value="Leucine-rich repeat receptor protein kinase EMS1"/>
    <property type="match status" value="2"/>
</dbReference>
<dbReference type="Pfam" id="PF00560">
    <property type="entry name" value="LRR_1"/>
    <property type="match status" value="4"/>
</dbReference>
<dbReference type="PANTHER" id="PTHR27008">
    <property type="entry name" value="OS04G0122200 PROTEIN"/>
    <property type="match status" value="1"/>
</dbReference>
<dbReference type="InterPro" id="IPR003591">
    <property type="entry name" value="Leu-rich_rpt_typical-subtyp"/>
</dbReference>
<dbReference type="GO" id="GO:0004674">
    <property type="term" value="F:protein serine/threonine kinase activity"/>
    <property type="evidence" value="ECO:0007669"/>
    <property type="project" value="UniProtKB-KW"/>
</dbReference>
<protein>
    <recommendedName>
        <fullName evidence="3">non-specific serine/threonine protein kinase</fullName>
        <ecNumber evidence="3">2.7.11.1</ecNumber>
    </recommendedName>
</protein>
<keyword evidence="6" id="KW-0433">Leucine-rich repeat</keyword>
<dbReference type="Pfam" id="PF13855">
    <property type="entry name" value="LRR_8"/>
    <property type="match status" value="1"/>
</dbReference>
<feature type="transmembrane region" description="Helical" evidence="19">
    <location>
        <begin position="656"/>
        <end position="678"/>
    </location>
</feature>
<evidence type="ECO:0000313" key="23">
    <source>
        <dbReference type="Proteomes" id="UP000594261"/>
    </source>
</evidence>
<dbReference type="InterPro" id="IPR011009">
    <property type="entry name" value="Kinase-like_dom_sf"/>
</dbReference>
<feature type="domain" description="Protein kinase" evidence="21">
    <location>
        <begin position="711"/>
        <end position="1041"/>
    </location>
</feature>
<dbReference type="InterPro" id="IPR000719">
    <property type="entry name" value="Prot_kinase_dom"/>
</dbReference>
<keyword evidence="23" id="KW-1185">Reference proteome</keyword>
<dbReference type="AlphaFoldDB" id="A0A7N2R3V9"/>
<evidence type="ECO:0000256" key="16">
    <source>
        <dbReference type="ARBA" id="ARBA00023180"/>
    </source>
</evidence>
<evidence type="ECO:0000256" key="10">
    <source>
        <dbReference type="ARBA" id="ARBA00022737"/>
    </source>
</evidence>
<dbReference type="InterPro" id="IPR001245">
    <property type="entry name" value="Ser-Thr/Tyr_kinase_cat_dom"/>
</dbReference>
<evidence type="ECO:0000256" key="1">
    <source>
        <dbReference type="ARBA" id="ARBA00004162"/>
    </source>
</evidence>
<sequence length="1161" mass="129139">MKLHNPNFSALLCSTFLHIILLFTLTLLCLKPATSSVTPTNETDRLALLKFKESIDYDPYRILSSWNDSFHFCNWHGITCGRRHQRVTTLELQGHNLRGTIPPYIGNLTFLRAIDLGNNSFYGEIPKEVGQLFRLRELILINNTLGGEIPTNLSNCSELRLISVWNNKLIGKIPMELGSLTKLTFLRVAKNNFIGGIPSFLGNLSLLVFFSASFNDLEGNIPESIGRLKSMSIFLVGANKLNGMVPSSLYNISSITFLVLTQNQLSGTLPENIGHTLPNLQWFTIGDNKFFGSIPSSLCNASKLQKLVINYNSFVGSVPTNLGYLQDLEILHLGENKLGRDLNFLTSLRNCSKMNMLSFVENRFEGVLPSSIANLSTQLTGLYLGRNKISGTIHVALQNLINLIVLGMDENLFTGMIPTCFGKFQKMQGLYLNGNKLSGKIPSSIGNLTQLAELFLSENNFEGSIPPSIGTCQSLQKLDVSQNYLSGVIPQQVFQIFSLSLLLNLSHNSFSGKLPVEVDSLKNINSLDVSKNNFSGEIPTTIGNCLNLVYLGLQGNSFNGTIPSSMASLKSLEHLDVSRNNLSGLIPKGLEKLSFFKYLNISFNNIEGEVPTEGIFKNVNMISVIGNNKLCGGIPQLQLPTCHKVMKSRKSLASRLTIIIVCVITSILLVSTFLVLYWRKKSKKKPSSIVPNIDLLPTISYKMLHQATNGFSLNNLIGSGSFGVVYKGVLEQDERLVAIKVLNLQNKDASKSFMAECNVLRNVRHRNLIKILTCCSSINYIGDDFKALVFEFMTNGSLEMWLHPMKDSDNQSKNLSLLQRLIIAIDVAFALNYLHNHCEQKIIHCDLKPSNILLDSDMIAHVSDFGLSRLLTTLNGSSQKCASTIGLKGSIGYAAPEYGMGGEASTEGDVYSYGVLVLEMFTGRRPTDDMFKDGLNLHKFVQMSLPKRLIQVVDPMLLPREVEEMEVATATMMATKEDDNDNEIVEEANNTEDFRHIDVDMQKYLLSILNIGILCSLESPKERINMEEVIKELQLIKSTFVGLGIRRGRPSRAQCLSDHVSAHASVDFIDACETLCNELLKSMKIAKKFNEELKFANLEKDELVVRLDESNKKNEFLRNQISSQDEKMKSLEQELVESKAKIENLTSTKPAIDNRSVSISF</sequence>
<keyword evidence="14 19" id="KW-1133">Transmembrane helix</keyword>
<dbReference type="PROSITE" id="PS00107">
    <property type="entry name" value="PROTEIN_KINASE_ATP"/>
    <property type="match status" value="1"/>
</dbReference>
<evidence type="ECO:0000256" key="19">
    <source>
        <dbReference type="SAM" id="Phobius"/>
    </source>
</evidence>
<dbReference type="InParanoid" id="A0A7N2R3V9"/>
<evidence type="ECO:0000256" key="12">
    <source>
        <dbReference type="ARBA" id="ARBA00022777"/>
    </source>
</evidence>
<evidence type="ECO:0000256" key="18">
    <source>
        <dbReference type="SAM" id="Coils"/>
    </source>
</evidence>
<evidence type="ECO:0000256" key="15">
    <source>
        <dbReference type="ARBA" id="ARBA00023136"/>
    </source>
</evidence>
<evidence type="ECO:0000256" key="6">
    <source>
        <dbReference type="ARBA" id="ARBA00022614"/>
    </source>
</evidence>
<keyword evidence="13 17" id="KW-0067">ATP-binding</keyword>
<dbReference type="FunFam" id="3.80.10.10:FF:000288">
    <property type="entry name" value="LRR receptor-like serine/threonine-protein kinase EFR"/>
    <property type="match status" value="1"/>
</dbReference>
<dbReference type="GO" id="GO:0005886">
    <property type="term" value="C:plasma membrane"/>
    <property type="evidence" value="ECO:0007669"/>
    <property type="project" value="UniProtKB-SubCell"/>
</dbReference>
<dbReference type="SUPFAM" id="SSF52058">
    <property type="entry name" value="L domain-like"/>
    <property type="match status" value="2"/>
</dbReference>
<dbReference type="InterPro" id="IPR008271">
    <property type="entry name" value="Ser/Thr_kinase_AS"/>
</dbReference>
<dbReference type="GO" id="GO:0005524">
    <property type="term" value="F:ATP binding"/>
    <property type="evidence" value="ECO:0007669"/>
    <property type="project" value="UniProtKB-UniRule"/>
</dbReference>
<accession>A0A7N2R3V9</accession>
<evidence type="ECO:0000256" key="14">
    <source>
        <dbReference type="ARBA" id="ARBA00022989"/>
    </source>
</evidence>
<dbReference type="EnsemblPlants" id="QL04p089332:mrna">
    <property type="protein sequence ID" value="QL04p089332:mrna"/>
    <property type="gene ID" value="QL04p089332"/>
</dbReference>
<keyword evidence="9 20" id="KW-0732">Signal</keyword>
<evidence type="ECO:0000256" key="17">
    <source>
        <dbReference type="PROSITE-ProRule" id="PRU10141"/>
    </source>
</evidence>
<dbReference type="EMBL" id="LRBV02000004">
    <property type="status" value="NOT_ANNOTATED_CDS"/>
    <property type="molecule type" value="Genomic_DNA"/>
</dbReference>
<proteinExistence type="inferred from homology"/>
<evidence type="ECO:0000256" key="3">
    <source>
        <dbReference type="ARBA" id="ARBA00012513"/>
    </source>
</evidence>
<keyword evidence="10" id="KW-0677">Repeat</keyword>
<dbReference type="PANTHER" id="PTHR27008:SF592">
    <property type="entry name" value="LEUCINE-RICH REPEAT RECEPTOR-LIKE PROTEIN KINASE FAMILY PROTEIN-RELATED"/>
    <property type="match status" value="1"/>
</dbReference>
<dbReference type="PROSITE" id="PS00108">
    <property type="entry name" value="PROTEIN_KINASE_ST"/>
    <property type="match status" value="1"/>
</dbReference>
<feature type="coiled-coil region" evidence="18">
    <location>
        <begin position="1086"/>
        <end position="1148"/>
    </location>
</feature>
<dbReference type="FunFam" id="3.80.10.10:FF:000565">
    <property type="entry name" value="Leucine-rich repeat receptor-like kinase protein FLORAL ORGAN NUMBER1"/>
    <property type="match status" value="1"/>
</dbReference>
<dbReference type="SUPFAM" id="SSF56112">
    <property type="entry name" value="Protein kinase-like (PK-like)"/>
    <property type="match status" value="1"/>
</dbReference>
<reference evidence="22 23" key="1">
    <citation type="journal article" date="2016" name="G3 (Bethesda)">
        <title>First Draft Assembly and Annotation of the Genome of a California Endemic Oak Quercus lobata Nee (Fagaceae).</title>
        <authorList>
            <person name="Sork V.L."/>
            <person name="Fitz-Gibbon S.T."/>
            <person name="Puiu D."/>
            <person name="Crepeau M."/>
            <person name="Gugger P.F."/>
            <person name="Sherman R."/>
            <person name="Stevens K."/>
            <person name="Langley C.H."/>
            <person name="Pellegrini M."/>
            <person name="Salzberg S.L."/>
        </authorList>
    </citation>
    <scope>NUCLEOTIDE SEQUENCE [LARGE SCALE GENOMIC DNA]</scope>
    <source>
        <strain evidence="22 23">cv. SW786</strain>
    </source>
</reference>
<dbReference type="Gene3D" id="3.30.200.20">
    <property type="entry name" value="Phosphorylase Kinase, domain 1"/>
    <property type="match status" value="1"/>
</dbReference>
<dbReference type="Proteomes" id="UP000594261">
    <property type="component" value="Chromosome 4"/>
</dbReference>
<keyword evidence="12" id="KW-0418">Kinase</keyword>
<keyword evidence="7" id="KW-0808">Transferase</keyword>
<dbReference type="OMA" id="HNCIVPL"/>
<feature type="signal peptide" evidence="20">
    <location>
        <begin position="1"/>
        <end position="35"/>
    </location>
</feature>
<dbReference type="InterPro" id="IPR001611">
    <property type="entry name" value="Leu-rich_rpt"/>
</dbReference>
<dbReference type="InterPro" id="IPR017441">
    <property type="entry name" value="Protein_kinase_ATP_BS"/>
</dbReference>
<keyword evidence="15 19" id="KW-0472">Membrane</keyword>
<evidence type="ECO:0000256" key="9">
    <source>
        <dbReference type="ARBA" id="ARBA00022729"/>
    </source>
</evidence>
<evidence type="ECO:0000256" key="5">
    <source>
        <dbReference type="ARBA" id="ARBA00022527"/>
    </source>
</evidence>
<feature type="binding site" evidence="17">
    <location>
        <position position="740"/>
    </location>
    <ligand>
        <name>ATP</name>
        <dbReference type="ChEBI" id="CHEBI:30616"/>
    </ligand>
</feature>
<evidence type="ECO:0000256" key="4">
    <source>
        <dbReference type="ARBA" id="ARBA00022475"/>
    </source>
</evidence>
<keyword evidence="16" id="KW-0325">Glycoprotein</keyword>
<keyword evidence="8 19" id="KW-0812">Transmembrane</keyword>
<dbReference type="SMART" id="SM00220">
    <property type="entry name" value="S_TKc"/>
    <property type="match status" value="1"/>
</dbReference>
<dbReference type="Gene3D" id="1.10.510.10">
    <property type="entry name" value="Transferase(Phosphotransferase) domain 1"/>
    <property type="match status" value="1"/>
</dbReference>
<dbReference type="InterPro" id="IPR032675">
    <property type="entry name" value="LRR_dom_sf"/>
</dbReference>
<dbReference type="Gene3D" id="3.80.10.10">
    <property type="entry name" value="Ribonuclease Inhibitor"/>
    <property type="match status" value="3"/>
</dbReference>
<dbReference type="PROSITE" id="PS50011">
    <property type="entry name" value="PROTEIN_KINASE_DOM"/>
    <property type="match status" value="1"/>
</dbReference>
<keyword evidence="11 17" id="KW-0547">Nucleotide-binding</keyword>
<evidence type="ECO:0000256" key="11">
    <source>
        <dbReference type="ARBA" id="ARBA00022741"/>
    </source>
</evidence>
<comment type="subcellular location">
    <subcellularLocation>
        <location evidence="1">Cell membrane</location>
        <topology evidence="1">Single-pass membrane protein</topology>
    </subcellularLocation>
</comment>
<organism evidence="22 23">
    <name type="scientific">Quercus lobata</name>
    <name type="common">Valley oak</name>
    <dbReference type="NCBI Taxonomy" id="97700"/>
    <lineage>
        <taxon>Eukaryota</taxon>
        <taxon>Viridiplantae</taxon>
        <taxon>Streptophyta</taxon>
        <taxon>Embryophyta</taxon>
        <taxon>Tracheophyta</taxon>
        <taxon>Spermatophyta</taxon>
        <taxon>Magnoliopsida</taxon>
        <taxon>eudicotyledons</taxon>
        <taxon>Gunneridae</taxon>
        <taxon>Pentapetalae</taxon>
        <taxon>rosids</taxon>
        <taxon>fabids</taxon>
        <taxon>Fagales</taxon>
        <taxon>Fagaceae</taxon>
        <taxon>Quercus</taxon>
    </lineage>
</organism>
<evidence type="ECO:0000256" key="7">
    <source>
        <dbReference type="ARBA" id="ARBA00022679"/>
    </source>
</evidence>
<feature type="chain" id="PRO_5029530901" description="non-specific serine/threonine protein kinase" evidence="20">
    <location>
        <begin position="36"/>
        <end position="1161"/>
    </location>
</feature>